<evidence type="ECO:0000313" key="5">
    <source>
        <dbReference type="EMBL" id="MCK8780002.1"/>
    </source>
</evidence>
<accession>A0ABT0IQ38</accession>
<evidence type="ECO:0000313" key="6">
    <source>
        <dbReference type="Proteomes" id="UP001202827"/>
    </source>
</evidence>
<evidence type="ECO:0000256" key="3">
    <source>
        <dbReference type="ARBA" id="ARBA00023163"/>
    </source>
</evidence>
<dbReference type="Proteomes" id="UP001202827">
    <property type="component" value="Unassembled WGS sequence"/>
</dbReference>
<keyword evidence="1" id="KW-0805">Transcription regulation</keyword>
<comment type="caution">
    <text evidence="5">The sequence shown here is derived from an EMBL/GenBank/DDBJ whole genome shotgun (WGS) entry which is preliminary data.</text>
</comment>
<dbReference type="InterPro" id="IPR050204">
    <property type="entry name" value="AraC_XylS_family_regulators"/>
</dbReference>
<dbReference type="RefSeq" id="WP_248682702.1">
    <property type="nucleotide sequence ID" value="NZ_JALPRY010000009.1"/>
</dbReference>
<dbReference type="EMBL" id="JALPRY010000009">
    <property type="protein sequence ID" value="MCK8780002.1"/>
    <property type="molecule type" value="Genomic_DNA"/>
</dbReference>
<dbReference type="Gene3D" id="1.10.10.60">
    <property type="entry name" value="Homeodomain-like"/>
    <property type="match status" value="2"/>
</dbReference>
<keyword evidence="6" id="KW-1185">Reference proteome</keyword>
<organism evidence="5 6">
    <name type="scientific">Neorhizobium turbinariae</name>
    <dbReference type="NCBI Taxonomy" id="2937795"/>
    <lineage>
        <taxon>Bacteria</taxon>
        <taxon>Pseudomonadati</taxon>
        <taxon>Pseudomonadota</taxon>
        <taxon>Alphaproteobacteria</taxon>
        <taxon>Hyphomicrobiales</taxon>
        <taxon>Rhizobiaceae</taxon>
        <taxon>Rhizobium/Agrobacterium group</taxon>
        <taxon>Neorhizobium</taxon>
    </lineage>
</organism>
<dbReference type="SUPFAM" id="SSF46689">
    <property type="entry name" value="Homeodomain-like"/>
    <property type="match status" value="2"/>
</dbReference>
<dbReference type="PANTHER" id="PTHR46796">
    <property type="entry name" value="HTH-TYPE TRANSCRIPTIONAL ACTIVATOR RHAS-RELATED"/>
    <property type="match status" value="1"/>
</dbReference>
<dbReference type="PROSITE" id="PS01124">
    <property type="entry name" value="HTH_ARAC_FAMILY_2"/>
    <property type="match status" value="1"/>
</dbReference>
<feature type="domain" description="HTH araC/xylS-type" evidence="4">
    <location>
        <begin position="180"/>
        <end position="278"/>
    </location>
</feature>
<evidence type="ECO:0000256" key="2">
    <source>
        <dbReference type="ARBA" id="ARBA00023125"/>
    </source>
</evidence>
<dbReference type="SMART" id="SM00342">
    <property type="entry name" value="HTH_ARAC"/>
    <property type="match status" value="1"/>
</dbReference>
<gene>
    <name evidence="5" type="ORF">M0654_08390</name>
</gene>
<dbReference type="PANTHER" id="PTHR46796:SF6">
    <property type="entry name" value="ARAC SUBFAMILY"/>
    <property type="match status" value="1"/>
</dbReference>
<dbReference type="InterPro" id="IPR009057">
    <property type="entry name" value="Homeodomain-like_sf"/>
</dbReference>
<protein>
    <submittedName>
        <fullName evidence="5">AraC family transcriptional regulator</fullName>
    </submittedName>
</protein>
<reference evidence="5 6" key="1">
    <citation type="submission" date="2022-04" db="EMBL/GenBank/DDBJ databases">
        <title>Rhizobium coralii sp. nov., isolated from coral Turbinaria peltata.</title>
        <authorList>
            <person name="Sun H."/>
        </authorList>
    </citation>
    <scope>NUCLEOTIDE SEQUENCE [LARGE SCALE GENOMIC DNA]</scope>
    <source>
        <strain evidence="5 6">NTR19</strain>
    </source>
</reference>
<proteinExistence type="predicted"/>
<evidence type="ECO:0000256" key="1">
    <source>
        <dbReference type="ARBA" id="ARBA00023015"/>
    </source>
</evidence>
<sequence>MHQLYQVEQRHRLMLPHVEVVYAWMPPFEGASRTRKHRLEVVFSEHDHVALEQGGRTYDVSVAPGGFYVIGEEPTTLLRVPEFSDTLEIYFDEGLLAEEAECSGDLRSKFIPTLDKNPRPRFTVEGNIIGIAHVLRRATLGLHHLSTMEISTIEHILARQVVGAGQPAGSAKLLSPRRLKRVMERIEDQLTAPLTLRDLAGEACLSPYHFARSFKRTVGLPPHRYVLARRLDRAKRELVTTNRTVGEIAYSLGFENLHHFRSQFRGQFGVRPHEMRQAIRGGR</sequence>
<dbReference type="Pfam" id="PF12833">
    <property type="entry name" value="HTH_18"/>
    <property type="match status" value="1"/>
</dbReference>
<keyword evidence="2" id="KW-0238">DNA-binding</keyword>
<name>A0ABT0IQ38_9HYPH</name>
<keyword evidence="3" id="KW-0804">Transcription</keyword>
<dbReference type="InterPro" id="IPR018060">
    <property type="entry name" value="HTH_AraC"/>
</dbReference>
<evidence type="ECO:0000259" key="4">
    <source>
        <dbReference type="PROSITE" id="PS01124"/>
    </source>
</evidence>